<evidence type="ECO:0000313" key="7">
    <source>
        <dbReference type="EMBL" id="GBG59419.1"/>
    </source>
</evidence>
<dbReference type="PANTHER" id="PTHR20922">
    <property type="entry name" value="DNL-TYPE ZINC FINGER PROTEIN"/>
    <property type="match status" value="1"/>
</dbReference>
<dbReference type="GO" id="GO:0030150">
    <property type="term" value="P:protein import into mitochondrial matrix"/>
    <property type="evidence" value="ECO:0007669"/>
    <property type="project" value="TreeGrafter"/>
</dbReference>
<dbReference type="GO" id="GO:0051087">
    <property type="term" value="F:protein-folding chaperone binding"/>
    <property type="evidence" value="ECO:0007669"/>
    <property type="project" value="TreeGrafter"/>
</dbReference>
<evidence type="ECO:0000256" key="1">
    <source>
        <dbReference type="ARBA" id="ARBA00022723"/>
    </source>
</evidence>
<protein>
    <recommendedName>
        <fullName evidence="6">DNL-type domain-containing protein</fullName>
    </recommendedName>
</protein>
<evidence type="ECO:0000256" key="4">
    <source>
        <dbReference type="PROSITE-ProRule" id="PRU00834"/>
    </source>
</evidence>
<accession>A0A388JNM2</accession>
<dbReference type="STRING" id="69332.A0A388JNM2"/>
<evidence type="ECO:0000259" key="6">
    <source>
        <dbReference type="PROSITE" id="PS51501"/>
    </source>
</evidence>
<feature type="region of interest" description="Disordered" evidence="5">
    <location>
        <begin position="125"/>
        <end position="151"/>
    </location>
</feature>
<gene>
    <name evidence="7" type="ORF">CBR_g38445</name>
</gene>
<reference evidence="7 8" key="1">
    <citation type="journal article" date="2018" name="Cell">
        <title>The Chara Genome: Secondary Complexity and Implications for Plant Terrestrialization.</title>
        <authorList>
            <person name="Nishiyama T."/>
            <person name="Sakayama H."/>
            <person name="Vries J.D."/>
            <person name="Buschmann H."/>
            <person name="Saint-Marcoux D."/>
            <person name="Ullrich K.K."/>
            <person name="Haas F.B."/>
            <person name="Vanderstraeten L."/>
            <person name="Becker D."/>
            <person name="Lang D."/>
            <person name="Vosolsobe S."/>
            <person name="Rombauts S."/>
            <person name="Wilhelmsson P.K.I."/>
            <person name="Janitza P."/>
            <person name="Kern R."/>
            <person name="Heyl A."/>
            <person name="Rumpler F."/>
            <person name="Villalobos L.I.A.C."/>
            <person name="Clay J.M."/>
            <person name="Skokan R."/>
            <person name="Toyoda A."/>
            <person name="Suzuki Y."/>
            <person name="Kagoshima H."/>
            <person name="Schijlen E."/>
            <person name="Tajeshwar N."/>
            <person name="Catarino B."/>
            <person name="Hetherington A.J."/>
            <person name="Saltykova A."/>
            <person name="Bonnot C."/>
            <person name="Breuninger H."/>
            <person name="Symeonidi A."/>
            <person name="Radhakrishnan G.V."/>
            <person name="Van Nieuwerburgh F."/>
            <person name="Deforce D."/>
            <person name="Chang C."/>
            <person name="Karol K.G."/>
            <person name="Hedrich R."/>
            <person name="Ulvskov P."/>
            <person name="Glockner G."/>
            <person name="Delwiche C.F."/>
            <person name="Petrasek J."/>
            <person name="Van de Peer Y."/>
            <person name="Friml J."/>
            <person name="Beilby M."/>
            <person name="Dolan L."/>
            <person name="Kohara Y."/>
            <person name="Sugano S."/>
            <person name="Fujiyama A."/>
            <person name="Delaux P.-M."/>
            <person name="Quint M."/>
            <person name="TheiBen G."/>
            <person name="Hagemann M."/>
            <person name="Harholt J."/>
            <person name="Dunand C."/>
            <person name="Zachgo S."/>
            <person name="Langdale J."/>
            <person name="Maumus F."/>
            <person name="Straeten D.V.D."/>
            <person name="Gould S.B."/>
            <person name="Rensing S.A."/>
        </authorList>
    </citation>
    <scope>NUCLEOTIDE SEQUENCE [LARGE SCALE GENOMIC DNA]</scope>
    <source>
        <strain evidence="7 8">S276</strain>
    </source>
</reference>
<keyword evidence="2 4" id="KW-0863">Zinc-finger</keyword>
<dbReference type="InterPro" id="IPR007853">
    <property type="entry name" value="Znf_DNL-typ"/>
</dbReference>
<name>A0A388JNM2_CHABU</name>
<dbReference type="GO" id="GO:0008270">
    <property type="term" value="F:zinc ion binding"/>
    <property type="evidence" value="ECO:0007669"/>
    <property type="project" value="UniProtKB-KW"/>
</dbReference>
<keyword evidence="1" id="KW-0479">Metal-binding</keyword>
<proteinExistence type="predicted"/>
<dbReference type="GO" id="GO:0005739">
    <property type="term" value="C:mitochondrion"/>
    <property type="evidence" value="ECO:0007669"/>
    <property type="project" value="TreeGrafter"/>
</dbReference>
<sequence>MYRRFRTSSCRRVCCLLPSVSIWPLRSPARDLRSWGTNLPVGAGLPIPTVAGSEERLQSPFFRKYSSYQSGSVHAHSLNKDLSMPERRQYVTHPCSHLRAKDLVAFAIRFSTPFPSYPYCTSSSSALEHKDEHQTTGDGAPPSPEASEERDAAQLTSRDHVGECSALPQCPSGSSIDSLVTSKRHDMALIFTCNVCETRSAKTMSRKTYDTGVVVVRCPGCQNLHLIADRMGWFGKPGSIEDFLADKGISVRKGSEETYEFSLEDIRGWTPAKA</sequence>
<dbReference type="PANTHER" id="PTHR20922:SF13">
    <property type="entry name" value="DNL-TYPE ZINC FINGER PROTEIN"/>
    <property type="match status" value="1"/>
</dbReference>
<evidence type="ECO:0000256" key="3">
    <source>
        <dbReference type="ARBA" id="ARBA00022833"/>
    </source>
</evidence>
<dbReference type="Gramene" id="GBG59419">
    <property type="protein sequence ID" value="GBG59419"/>
    <property type="gene ID" value="CBR_g38445"/>
</dbReference>
<dbReference type="OrthoDB" id="512667at2759"/>
<evidence type="ECO:0000256" key="5">
    <source>
        <dbReference type="SAM" id="MobiDB-lite"/>
    </source>
</evidence>
<keyword evidence="3" id="KW-0862">Zinc</keyword>
<dbReference type="InterPro" id="IPR024158">
    <property type="entry name" value="Mt_import_TIM15"/>
</dbReference>
<dbReference type="PROSITE" id="PS51501">
    <property type="entry name" value="ZF_DNL"/>
    <property type="match status" value="1"/>
</dbReference>
<dbReference type="GO" id="GO:0050821">
    <property type="term" value="P:protein stabilization"/>
    <property type="evidence" value="ECO:0007669"/>
    <property type="project" value="TreeGrafter"/>
</dbReference>
<evidence type="ECO:0000313" key="8">
    <source>
        <dbReference type="Proteomes" id="UP000265515"/>
    </source>
</evidence>
<evidence type="ECO:0000256" key="2">
    <source>
        <dbReference type="ARBA" id="ARBA00022771"/>
    </source>
</evidence>
<dbReference type="GO" id="GO:0006457">
    <property type="term" value="P:protein folding"/>
    <property type="evidence" value="ECO:0007669"/>
    <property type="project" value="TreeGrafter"/>
</dbReference>
<feature type="domain" description="DNL-type" evidence="6">
    <location>
        <begin position="182"/>
        <end position="274"/>
    </location>
</feature>
<comment type="caution">
    <text evidence="7">The sequence shown here is derived from an EMBL/GenBank/DDBJ whole genome shotgun (WGS) entry which is preliminary data.</text>
</comment>
<dbReference type="Pfam" id="PF05180">
    <property type="entry name" value="zf-DNL"/>
    <property type="match status" value="1"/>
</dbReference>
<keyword evidence="8" id="KW-1185">Reference proteome</keyword>
<organism evidence="7 8">
    <name type="scientific">Chara braunii</name>
    <name type="common">Braun's stonewort</name>
    <dbReference type="NCBI Taxonomy" id="69332"/>
    <lineage>
        <taxon>Eukaryota</taxon>
        <taxon>Viridiplantae</taxon>
        <taxon>Streptophyta</taxon>
        <taxon>Charophyceae</taxon>
        <taxon>Charales</taxon>
        <taxon>Characeae</taxon>
        <taxon>Chara</taxon>
    </lineage>
</organism>
<dbReference type="EMBL" id="BFEA01000004">
    <property type="protein sequence ID" value="GBG59419.1"/>
    <property type="molecule type" value="Genomic_DNA"/>
</dbReference>
<dbReference type="AlphaFoldDB" id="A0A388JNM2"/>
<dbReference type="Proteomes" id="UP000265515">
    <property type="component" value="Unassembled WGS sequence"/>
</dbReference>